<dbReference type="EMBL" id="CP034550">
    <property type="protein sequence ID" value="QFZ23226.1"/>
    <property type="molecule type" value="Genomic_DNA"/>
</dbReference>
<accession>A0A5Q0HAF7</accession>
<reference evidence="3" key="1">
    <citation type="journal article" date="2021" name="Curr. Microbiol.">
        <title>Complete genome of nocamycin-producing strain Saccharothrix syringae NRRL B-16468 reveals the biosynthetic potential for secondary metabolites.</title>
        <authorList>
            <person name="Mo X."/>
            <person name="Yang S."/>
        </authorList>
    </citation>
    <scope>NUCLEOTIDE SEQUENCE [LARGE SCALE GENOMIC DNA]</scope>
    <source>
        <strain evidence="3">ATCC 51364 / DSM 43886 / JCM 6844 / KCTC 9398 / NBRC 14523 / NRRL B-16468 / INA 2240</strain>
    </source>
</reference>
<feature type="transmembrane region" description="Helical" evidence="1">
    <location>
        <begin position="66"/>
        <end position="84"/>
    </location>
</feature>
<feature type="transmembrane region" description="Helical" evidence="1">
    <location>
        <begin position="90"/>
        <end position="109"/>
    </location>
</feature>
<dbReference type="RefSeq" id="WP_033429097.1">
    <property type="nucleotide sequence ID" value="NZ_CP034550.1"/>
</dbReference>
<dbReference type="AlphaFoldDB" id="A0A5Q0HAF7"/>
<keyword evidence="1" id="KW-0812">Transmembrane</keyword>
<keyword evidence="1" id="KW-1133">Transmembrane helix</keyword>
<evidence type="ECO:0000313" key="3">
    <source>
        <dbReference type="Proteomes" id="UP000325787"/>
    </source>
</evidence>
<dbReference type="KEGG" id="ssyi:EKG83_42500"/>
<dbReference type="InterPro" id="IPR025962">
    <property type="entry name" value="SdpI/YhfL"/>
</dbReference>
<evidence type="ECO:0000313" key="2">
    <source>
        <dbReference type="EMBL" id="QFZ23226.1"/>
    </source>
</evidence>
<sequence length="118" mass="12245">MGSQAPAWVTALLFAAQVLLAACLFTMAHLGARGKLPRNPFFGLRTGRAQAGDDVWRHVHRRAAPLAYAAVAAVLVGLVAMALADGAGLLVALLVTDAAVGVLLVLATWRGHRDLPTG</sequence>
<proteinExistence type="predicted"/>
<organism evidence="2 3">
    <name type="scientific">Saccharothrix syringae</name>
    <name type="common">Nocardiopsis syringae</name>
    <dbReference type="NCBI Taxonomy" id="103733"/>
    <lineage>
        <taxon>Bacteria</taxon>
        <taxon>Bacillati</taxon>
        <taxon>Actinomycetota</taxon>
        <taxon>Actinomycetes</taxon>
        <taxon>Pseudonocardiales</taxon>
        <taxon>Pseudonocardiaceae</taxon>
        <taxon>Saccharothrix</taxon>
    </lineage>
</organism>
<keyword evidence="1" id="KW-0472">Membrane</keyword>
<gene>
    <name evidence="2" type="ORF">EKG83_42500</name>
</gene>
<evidence type="ECO:0000256" key="1">
    <source>
        <dbReference type="SAM" id="Phobius"/>
    </source>
</evidence>
<keyword evidence="3" id="KW-1185">Reference proteome</keyword>
<dbReference type="Proteomes" id="UP000325787">
    <property type="component" value="Chromosome"/>
</dbReference>
<dbReference type="OrthoDB" id="3431605at2"/>
<protein>
    <submittedName>
        <fullName evidence="2">SdpI family protein</fullName>
    </submittedName>
</protein>
<dbReference type="Pfam" id="PF13630">
    <property type="entry name" value="SdpI"/>
    <property type="match status" value="1"/>
</dbReference>
<name>A0A5Q0HAF7_SACSY</name>
<feature type="transmembrane region" description="Helical" evidence="1">
    <location>
        <begin position="6"/>
        <end position="28"/>
    </location>
</feature>